<comment type="caution">
    <text evidence="4">The sequence shown here is derived from an EMBL/GenBank/DDBJ whole genome shotgun (WGS) entry which is preliminary data.</text>
</comment>
<sequence>MTDPNDTQASPKTGAKASTLTDLPDRLLDGGELDMRIAADGTWFYQGSPIRRQPLVKLFSTVLRREDDGSYWLVTPVERGRVVVEDAPFLAVELAQEGSGRDRRLRLRTNVDDWVDLDGEHPLRVEERGDSEEPRPYILVRPGLEARLVRSVYYHLADLAESESVGKEERLGVWSNGHFFPLTASSPGPAARS</sequence>
<proteinExistence type="predicted"/>
<dbReference type="PIRSF" id="PIRSF029557">
    <property type="entry name" value="UCP029557"/>
    <property type="match status" value="1"/>
</dbReference>
<keyword evidence="5" id="KW-1185">Reference proteome</keyword>
<evidence type="ECO:0000313" key="5">
    <source>
        <dbReference type="Proteomes" id="UP001215503"/>
    </source>
</evidence>
<organism evidence="4 5">
    <name type="scientific">Aquibaculum arenosum</name>
    <dbReference type="NCBI Taxonomy" id="3032591"/>
    <lineage>
        <taxon>Bacteria</taxon>
        <taxon>Pseudomonadati</taxon>
        <taxon>Pseudomonadota</taxon>
        <taxon>Alphaproteobacteria</taxon>
        <taxon>Rhodospirillales</taxon>
        <taxon>Rhodovibrionaceae</taxon>
        <taxon>Aquibaculum</taxon>
    </lineage>
</organism>
<reference evidence="4 5" key="1">
    <citation type="submission" date="2023-03" db="EMBL/GenBank/DDBJ databases">
        <title>Fodinicurvata sp. CAU 1616 isolated from sea sendiment.</title>
        <authorList>
            <person name="Kim W."/>
        </authorList>
    </citation>
    <scope>NUCLEOTIDE SEQUENCE [LARGE SCALE GENOMIC DNA]</scope>
    <source>
        <strain evidence="4 5">CAU 1616</strain>
    </source>
</reference>
<gene>
    <name evidence="4" type="ORF">P2G67_01780</name>
</gene>
<dbReference type="InterPro" id="IPR048342">
    <property type="entry name" value="DUF1285_C"/>
</dbReference>
<evidence type="ECO:0000259" key="3">
    <source>
        <dbReference type="Pfam" id="PF21028"/>
    </source>
</evidence>
<dbReference type="Pfam" id="PF21028">
    <property type="entry name" value="DUF1285_C"/>
    <property type="match status" value="1"/>
</dbReference>
<dbReference type="InterPro" id="IPR010707">
    <property type="entry name" value="DUF1285"/>
</dbReference>
<dbReference type="RefSeq" id="WP_275819417.1">
    <property type="nucleotide sequence ID" value="NZ_JARHUD010000001.1"/>
</dbReference>
<feature type="region of interest" description="Disordered" evidence="1">
    <location>
        <begin position="1"/>
        <end position="21"/>
    </location>
</feature>
<name>A0ABT5YIH3_9PROT</name>
<evidence type="ECO:0000256" key="1">
    <source>
        <dbReference type="SAM" id="MobiDB-lite"/>
    </source>
</evidence>
<dbReference type="InterPro" id="IPR023361">
    <property type="entry name" value="DUF1285_beta_roll_sf"/>
</dbReference>
<feature type="domain" description="DUF1285" evidence="3">
    <location>
        <begin position="88"/>
        <end position="182"/>
    </location>
</feature>
<dbReference type="Proteomes" id="UP001215503">
    <property type="component" value="Unassembled WGS sequence"/>
</dbReference>
<feature type="domain" description="DUF1285" evidence="2">
    <location>
        <begin position="31"/>
        <end position="87"/>
    </location>
</feature>
<protein>
    <submittedName>
        <fullName evidence="4">DUF1285 domain-containing protein</fullName>
    </submittedName>
</protein>
<dbReference type="InterPro" id="IPR048341">
    <property type="entry name" value="DUF1285_N"/>
</dbReference>
<dbReference type="EMBL" id="JARHUD010000001">
    <property type="protein sequence ID" value="MDF2094702.1"/>
    <property type="molecule type" value="Genomic_DNA"/>
</dbReference>
<evidence type="ECO:0000313" key="4">
    <source>
        <dbReference type="EMBL" id="MDF2094702.1"/>
    </source>
</evidence>
<dbReference type="Gene3D" id="2.30.270.10">
    <property type="entry name" value="duf1285 protein"/>
    <property type="match status" value="1"/>
</dbReference>
<accession>A0ABT5YIH3</accession>
<evidence type="ECO:0000259" key="2">
    <source>
        <dbReference type="Pfam" id="PF06938"/>
    </source>
</evidence>
<dbReference type="Pfam" id="PF06938">
    <property type="entry name" value="DUF1285_N"/>
    <property type="match status" value="1"/>
</dbReference>
<dbReference type="Gene3D" id="3.10.540.10">
    <property type="entry name" value="duf1285 like domain"/>
    <property type="match status" value="1"/>
</dbReference>